<dbReference type="PANTHER" id="PTHR12280:SF20">
    <property type="entry name" value="4'-PHOSPHOPANTETHEINE PHOSPHATASE"/>
    <property type="match status" value="1"/>
</dbReference>
<keyword evidence="2" id="KW-0067">ATP-binding</keyword>
<gene>
    <name evidence="4" type="ORF">FEHR0123_LOCUS8197</name>
</gene>
<dbReference type="PANTHER" id="PTHR12280">
    <property type="entry name" value="PANTOTHENATE KINASE"/>
    <property type="match status" value="1"/>
</dbReference>
<proteinExistence type="predicted"/>
<dbReference type="AlphaFoldDB" id="A0A7S3I537"/>
<dbReference type="Gene3D" id="3.30.420.40">
    <property type="match status" value="1"/>
</dbReference>
<dbReference type="SUPFAM" id="SSF53067">
    <property type="entry name" value="Actin-like ATPase domain"/>
    <property type="match status" value="1"/>
</dbReference>
<sequence length="125" mass="13627">MSVGDIYGSSAYEGVGLGKNMIASSFGRLKDASPGEISENINASDISRSLITLIAANNLIFSRLVAKMENIKRVVWIGSHIDLPEYMQMSEQGFARLTNQEAELIFPTYTSFLGSLGLLLSQSNF</sequence>
<evidence type="ECO:0000313" key="4">
    <source>
        <dbReference type="EMBL" id="CAE0313273.1"/>
    </source>
</evidence>
<dbReference type="GO" id="GO:0005829">
    <property type="term" value="C:cytosol"/>
    <property type="evidence" value="ECO:0007669"/>
    <property type="project" value="TreeGrafter"/>
</dbReference>
<organism evidence="4">
    <name type="scientific">Favella ehrenbergii</name>
    <dbReference type="NCBI Taxonomy" id="182087"/>
    <lineage>
        <taxon>Eukaryota</taxon>
        <taxon>Sar</taxon>
        <taxon>Alveolata</taxon>
        <taxon>Ciliophora</taxon>
        <taxon>Intramacronucleata</taxon>
        <taxon>Spirotrichea</taxon>
        <taxon>Choreotrichia</taxon>
        <taxon>Tintinnida</taxon>
        <taxon>Xystonellidae</taxon>
        <taxon>Favella</taxon>
    </lineage>
</organism>
<protein>
    <submittedName>
        <fullName evidence="4">Uncharacterized protein</fullName>
    </submittedName>
</protein>
<evidence type="ECO:0000256" key="1">
    <source>
        <dbReference type="ARBA" id="ARBA00022741"/>
    </source>
</evidence>
<dbReference type="GO" id="GO:0004594">
    <property type="term" value="F:pantothenate kinase activity"/>
    <property type="evidence" value="ECO:0007669"/>
    <property type="project" value="TreeGrafter"/>
</dbReference>
<dbReference type="EMBL" id="HBIE01026850">
    <property type="protein sequence ID" value="CAE0313273.1"/>
    <property type="molecule type" value="Transcribed_RNA"/>
</dbReference>
<keyword evidence="1" id="KW-0547">Nucleotide-binding</keyword>
<name>A0A7S3I537_9SPIT</name>
<reference evidence="4" key="1">
    <citation type="submission" date="2021-01" db="EMBL/GenBank/DDBJ databases">
        <authorList>
            <person name="Corre E."/>
            <person name="Pelletier E."/>
            <person name="Niang G."/>
            <person name="Scheremetjew M."/>
            <person name="Finn R."/>
            <person name="Kale V."/>
            <person name="Holt S."/>
            <person name="Cochrane G."/>
            <person name="Meng A."/>
            <person name="Brown T."/>
            <person name="Cohen L."/>
        </authorList>
    </citation>
    <scope>NUCLEOTIDE SEQUENCE</scope>
    <source>
        <strain evidence="4">Fehren 1</strain>
    </source>
</reference>
<dbReference type="InterPro" id="IPR004567">
    <property type="entry name" value="Type_II_PanK"/>
</dbReference>
<dbReference type="GO" id="GO:0015937">
    <property type="term" value="P:coenzyme A biosynthetic process"/>
    <property type="evidence" value="ECO:0007669"/>
    <property type="project" value="UniProtKB-KW"/>
</dbReference>
<dbReference type="Pfam" id="PF03630">
    <property type="entry name" value="Fumble"/>
    <property type="match status" value="1"/>
</dbReference>
<evidence type="ECO:0000256" key="3">
    <source>
        <dbReference type="ARBA" id="ARBA00022993"/>
    </source>
</evidence>
<evidence type="ECO:0000256" key="2">
    <source>
        <dbReference type="ARBA" id="ARBA00022840"/>
    </source>
</evidence>
<keyword evidence="3" id="KW-0173">Coenzyme A biosynthesis</keyword>
<accession>A0A7S3I537</accession>
<dbReference type="GO" id="GO:0005524">
    <property type="term" value="F:ATP binding"/>
    <property type="evidence" value="ECO:0007669"/>
    <property type="project" value="UniProtKB-KW"/>
</dbReference>
<dbReference type="InterPro" id="IPR043129">
    <property type="entry name" value="ATPase_NBD"/>
</dbReference>